<sequence length="180" mass="20186">MLGRFLLLGGLALMTPACGEDYDTYVELREPSGMLELSASEPVGSRRFRMVAAAKPDTRAKVSWPYLSLNVGRRWSNPDASSAEVVYPWLRVRLVDESDGAVLDEDVVVFDEQGLPREENLANSPGRDDRAERFDVTYRLEFERQGTPSDGIIKVFWNTYASVSSSGDRDEVEFTVTEQP</sequence>
<comment type="caution">
    <text evidence="1">The sequence shown here is derived from an EMBL/GenBank/DDBJ whole genome shotgun (WGS) entry which is preliminary data.</text>
</comment>
<protein>
    <recommendedName>
        <fullName evidence="3">Lipoprotein</fullName>
    </recommendedName>
</protein>
<organism evidence="1 2">
    <name type="scientific">Corallococcus praedator</name>
    <dbReference type="NCBI Taxonomy" id="2316724"/>
    <lineage>
        <taxon>Bacteria</taxon>
        <taxon>Pseudomonadati</taxon>
        <taxon>Myxococcota</taxon>
        <taxon>Myxococcia</taxon>
        <taxon>Myxococcales</taxon>
        <taxon>Cystobacterineae</taxon>
        <taxon>Myxococcaceae</taxon>
        <taxon>Corallococcus</taxon>
    </lineage>
</organism>
<name>A0ABX9Q843_9BACT</name>
<gene>
    <name evidence="1" type="ORF">D7Y13_35285</name>
</gene>
<proteinExistence type="predicted"/>
<evidence type="ECO:0000313" key="1">
    <source>
        <dbReference type="EMBL" id="RKH92841.1"/>
    </source>
</evidence>
<reference evidence="1 2" key="1">
    <citation type="submission" date="2018-09" db="EMBL/GenBank/DDBJ databases">
        <authorList>
            <person name="Livingstone P.G."/>
            <person name="Whitworth D.E."/>
        </authorList>
    </citation>
    <scope>NUCLEOTIDE SEQUENCE [LARGE SCALE GENOMIC DNA]</scope>
    <source>
        <strain evidence="1 2">CA031B</strain>
    </source>
</reference>
<evidence type="ECO:0000313" key="2">
    <source>
        <dbReference type="Proteomes" id="UP000278907"/>
    </source>
</evidence>
<keyword evidence="2" id="KW-1185">Reference proteome</keyword>
<evidence type="ECO:0008006" key="3">
    <source>
        <dbReference type="Google" id="ProtNLM"/>
    </source>
</evidence>
<accession>A0ABX9Q843</accession>
<dbReference type="EMBL" id="RAWI01000435">
    <property type="protein sequence ID" value="RKH92841.1"/>
    <property type="molecule type" value="Genomic_DNA"/>
</dbReference>
<dbReference type="Proteomes" id="UP000278907">
    <property type="component" value="Unassembled WGS sequence"/>
</dbReference>